<dbReference type="Proteomes" id="UP000637578">
    <property type="component" value="Unassembled WGS sequence"/>
</dbReference>
<dbReference type="InterPro" id="IPR011047">
    <property type="entry name" value="Quinoprotein_ADH-like_sf"/>
</dbReference>
<feature type="transmembrane region" description="Helical" evidence="1">
    <location>
        <begin position="12"/>
        <end position="31"/>
    </location>
</feature>
<keyword evidence="1" id="KW-1133">Transmembrane helix</keyword>
<sequence>MVRPERRKKADLIAVVLIIVTVLAAGTTLWWRSDARATTLQTGPSGLVAPPPPAAMPPTLAEVWRAPSGATPAPVVVGPTVVTGDQGEVVGRDPLTGDVRWRYSRGLGLCTVGAAWGKALAVYHKSRNCSEVTALDGVTGERGAQRNGDAELGTRLLDDGVHVTATGHELIEVWRSDLVRTLQYGEVPAVVNPNKQPRPECSYGSMAVTNNRLGVVERCPGETGDRLTILKPNPKKSEEPEELGSTLVGERGSRLVALSGELAAVLTPNPPRLAVFGDAGDQVGEYPLDIPADEASGDPPGRVVSTAVGTGVVYWFTGSRTIALAASDLHPMWTVERTLGPGTVFAGRLVLPVPGGLAVHDATTGARIGEIPVDRGGYDGPIELGSLGPVLLEQRGAMLVGLR</sequence>
<protein>
    <submittedName>
        <fullName evidence="2">Uncharacterized protein</fullName>
    </submittedName>
</protein>
<name>A0A8J3CBB2_9PSEU</name>
<reference evidence="2" key="1">
    <citation type="journal article" date="2014" name="Int. J. Syst. Evol. Microbiol.">
        <title>Complete genome sequence of Corynebacterium casei LMG S-19264T (=DSM 44701T), isolated from a smear-ripened cheese.</title>
        <authorList>
            <consortium name="US DOE Joint Genome Institute (JGI-PGF)"/>
            <person name="Walter F."/>
            <person name="Albersmeier A."/>
            <person name="Kalinowski J."/>
            <person name="Ruckert C."/>
        </authorList>
    </citation>
    <scope>NUCLEOTIDE SEQUENCE</scope>
    <source>
        <strain evidence="2">CGMCC 4.5737</strain>
    </source>
</reference>
<reference evidence="2" key="2">
    <citation type="submission" date="2020-09" db="EMBL/GenBank/DDBJ databases">
        <authorList>
            <person name="Sun Q."/>
            <person name="Zhou Y."/>
        </authorList>
    </citation>
    <scope>NUCLEOTIDE SEQUENCE</scope>
    <source>
        <strain evidence="2">CGMCC 4.5737</strain>
    </source>
</reference>
<dbReference type="Gene3D" id="2.130.10.10">
    <property type="entry name" value="YVTN repeat-like/Quinoprotein amine dehydrogenase"/>
    <property type="match status" value="1"/>
</dbReference>
<comment type="caution">
    <text evidence="2">The sequence shown here is derived from an EMBL/GenBank/DDBJ whole genome shotgun (WGS) entry which is preliminary data.</text>
</comment>
<accession>A0A8J3CBB2</accession>
<proteinExistence type="predicted"/>
<keyword evidence="1" id="KW-0472">Membrane</keyword>
<dbReference type="SUPFAM" id="SSF50998">
    <property type="entry name" value="Quinoprotein alcohol dehydrogenase-like"/>
    <property type="match status" value="1"/>
</dbReference>
<keyword evidence="1" id="KW-0812">Transmembrane</keyword>
<dbReference type="AlphaFoldDB" id="A0A8J3CBB2"/>
<evidence type="ECO:0000256" key="1">
    <source>
        <dbReference type="SAM" id="Phobius"/>
    </source>
</evidence>
<organism evidence="2 3">
    <name type="scientific">Longimycelium tulufanense</name>
    <dbReference type="NCBI Taxonomy" id="907463"/>
    <lineage>
        <taxon>Bacteria</taxon>
        <taxon>Bacillati</taxon>
        <taxon>Actinomycetota</taxon>
        <taxon>Actinomycetes</taxon>
        <taxon>Pseudonocardiales</taxon>
        <taxon>Pseudonocardiaceae</taxon>
        <taxon>Longimycelium</taxon>
    </lineage>
</organism>
<dbReference type="EMBL" id="BMMK01000003">
    <property type="protein sequence ID" value="GGM42429.1"/>
    <property type="molecule type" value="Genomic_DNA"/>
</dbReference>
<evidence type="ECO:0000313" key="3">
    <source>
        <dbReference type="Proteomes" id="UP000637578"/>
    </source>
</evidence>
<keyword evidence="3" id="KW-1185">Reference proteome</keyword>
<dbReference type="InterPro" id="IPR015943">
    <property type="entry name" value="WD40/YVTN_repeat-like_dom_sf"/>
</dbReference>
<gene>
    <name evidence="2" type="ORF">GCM10012275_11760</name>
</gene>
<evidence type="ECO:0000313" key="2">
    <source>
        <dbReference type="EMBL" id="GGM42429.1"/>
    </source>
</evidence>